<reference evidence="1" key="1">
    <citation type="submission" date="2023-04" db="EMBL/GenBank/DDBJ databases">
        <title>A chromosome-level genome assembly of the parasitoid wasp Eretmocerus hayati.</title>
        <authorList>
            <person name="Zhong Y."/>
            <person name="Liu S."/>
            <person name="Liu Y."/>
        </authorList>
    </citation>
    <scope>NUCLEOTIDE SEQUENCE</scope>
    <source>
        <strain evidence="1">ZJU_SS_LIU_2023</strain>
    </source>
</reference>
<organism evidence="1 2">
    <name type="scientific">Eretmocerus hayati</name>
    <dbReference type="NCBI Taxonomy" id="131215"/>
    <lineage>
        <taxon>Eukaryota</taxon>
        <taxon>Metazoa</taxon>
        <taxon>Ecdysozoa</taxon>
        <taxon>Arthropoda</taxon>
        <taxon>Hexapoda</taxon>
        <taxon>Insecta</taxon>
        <taxon>Pterygota</taxon>
        <taxon>Neoptera</taxon>
        <taxon>Endopterygota</taxon>
        <taxon>Hymenoptera</taxon>
        <taxon>Apocrita</taxon>
        <taxon>Proctotrupomorpha</taxon>
        <taxon>Chalcidoidea</taxon>
        <taxon>Aphelinidae</taxon>
        <taxon>Aphelininae</taxon>
        <taxon>Eretmocerus</taxon>
    </lineage>
</organism>
<proteinExistence type="predicted"/>
<gene>
    <name evidence="1" type="ORF">QAD02_018384</name>
</gene>
<dbReference type="Proteomes" id="UP001239111">
    <property type="component" value="Chromosome 1"/>
</dbReference>
<accession>A0ACC2PGJ3</accession>
<evidence type="ECO:0000313" key="2">
    <source>
        <dbReference type="Proteomes" id="UP001239111"/>
    </source>
</evidence>
<keyword evidence="2" id="KW-1185">Reference proteome</keyword>
<evidence type="ECO:0000313" key="1">
    <source>
        <dbReference type="EMBL" id="KAJ8682592.1"/>
    </source>
</evidence>
<name>A0ACC2PGJ3_9HYME</name>
<protein>
    <submittedName>
        <fullName evidence="1">Uncharacterized protein</fullName>
    </submittedName>
</protein>
<sequence length="544" mass="61804">MDVDARGVKRGQCIAEGCDCPQFERSENKSISTCYYCLCPPTKHRRIEHETDTSLGSLEGCSINDTAGNVKIVKKQDSLKFDEKKLMNCASQLSEDMFELALDSELDGSSILKEDAESFTIFVPPTPSYAKSNSGENICTEYNEIPTSSQNGVDDEPGDELSDEQSAEIPQTPKIKKPFERRIEKTLQEKKESSTRKEEAIRSVWPKGWPKNVREAQRGQKADSGTRNLILRTVKNRLVENNFEDLEDFDIAARCIVEEFPFFTSRINPDHKHVAALLRKSYSNSKSYYKTKSSKKTKNSSTSSDTAEKTGERNITVLMEQELAKKTPSITMLKKYLDECRTKRLEELKSSQLPAGMHLKRYPALKRSDMVTYEFEKLSKIPTIGLKANWISALSKIKVYFCIEDDIGNNDSLTIQALNCICQKLCKKKKNHPRCIMAIHDESTVLQDVQPRADDHPYLIGIGDVSKENSSFTFYVDNEPMFSGGAVDALISMYCCYWLFNLNYDNRYQLPFMFVETVLFKEKAVSNISKKTSIVTLLTDLEIL</sequence>
<comment type="caution">
    <text evidence="1">The sequence shown here is derived from an EMBL/GenBank/DDBJ whole genome shotgun (WGS) entry which is preliminary data.</text>
</comment>
<dbReference type="EMBL" id="CM056741">
    <property type="protein sequence ID" value="KAJ8682592.1"/>
    <property type="molecule type" value="Genomic_DNA"/>
</dbReference>